<keyword evidence="2" id="KW-1185">Reference proteome</keyword>
<proteinExistence type="predicted"/>
<dbReference type="PaxDb" id="65489-OBART10G05540.1"/>
<accession>A0A0D3HC67</accession>
<dbReference type="HOGENOM" id="CLU_3071865_0_0_1"/>
<name>A0A0D3HC67_9ORYZ</name>
<dbReference type="Gramene" id="OBART10G05540.1">
    <property type="protein sequence ID" value="OBART10G05540.1"/>
    <property type="gene ID" value="OBART10G05540"/>
</dbReference>
<sequence length="53" mass="6161">MWTGIDHKSLLPRWTKTQLPLSMNCWSFFMLSSHTNILASGVAVQQCHIFLQR</sequence>
<organism evidence="1">
    <name type="scientific">Oryza barthii</name>
    <dbReference type="NCBI Taxonomy" id="65489"/>
    <lineage>
        <taxon>Eukaryota</taxon>
        <taxon>Viridiplantae</taxon>
        <taxon>Streptophyta</taxon>
        <taxon>Embryophyta</taxon>
        <taxon>Tracheophyta</taxon>
        <taxon>Spermatophyta</taxon>
        <taxon>Magnoliopsida</taxon>
        <taxon>Liliopsida</taxon>
        <taxon>Poales</taxon>
        <taxon>Poaceae</taxon>
        <taxon>BOP clade</taxon>
        <taxon>Oryzoideae</taxon>
        <taxon>Oryzeae</taxon>
        <taxon>Oryzinae</taxon>
        <taxon>Oryza</taxon>
    </lineage>
</organism>
<dbReference type="AlphaFoldDB" id="A0A0D3HC67"/>
<dbReference type="EnsemblPlants" id="OBART10G05540.1">
    <property type="protein sequence ID" value="OBART10G05540.1"/>
    <property type="gene ID" value="OBART10G05540"/>
</dbReference>
<evidence type="ECO:0000313" key="2">
    <source>
        <dbReference type="Proteomes" id="UP000026960"/>
    </source>
</evidence>
<reference evidence="1" key="1">
    <citation type="journal article" date="2009" name="Rice">
        <title>De Novo Next Generation Sequencing of Plant Genomes.</title>
        <authorList>
            <person name="Rounsley S."/>
            <person name="Marri P.R."/>
            <person name="Yu Y."/>
            <person name="He R."/>
            <person name="Sisneros N."/>
            <person name="Goicoechea J.L."/>
            <person name="Lee S.J."/>
            <person name="Angelova A."/>
            <person name="Kudrna D."/>
            <person name="Luo M."/>
            <person name="Affourtit J."/>
            <person name="Desany B."/>
            <person name="Knight J."/>
            <person name="Niazi F."/>
            <person name="Egholm M."/>
            <person name="Wing R.A."/>
        </authorList>
    </citation>
    <scope>NUCLEOTIDE SEQUENCE [LARGE SCALE GENOMIC DNA]</scope>
    <source>
        <strain evidence="1">cv. IRGC 105608</strain>
    </source>
</reference>
<dbReference type="Proteomes" id="UP000026960">
    <property type="component" value="Chromosome 10"/>
</dbReference>
<evidence type="ECO:0000313" key="1">
    <source>
        <dbReference type="EnsemblPlants" id="OBART10G05540.1"/>
    </source>
</evidence>
<protein>
    <submittedName>
        <fullName evidence="1">Uncharacterized protein</fullName>
    </submittedName>
</protein>
<reference evidence="1" key="2">
    <citation type="submission" date="2015-03" db="UniProtKB">
        <authorList>
            <consortium name="EnsemblPlants"/>
        </authorList>
    </citation>
    <scope>IDENTIFICATION</scope>
</reference>